<name>A0A7D5ZZF3_9BROM</name>
<evidence type="ECO:0000313" key="1">
    <source>
        <dbReference type="EMBL" id="QLJ11279.1"/>
    </source>
</evidence>
<dbReference type="EMBL" id="MT153870">
    <property type="protein sequence ID" value="QLJ11279.1"/>
    <property type="molecule type" value="Genomic_RNA"/>
</dbReference>
<keyword evidence="1" id="KW-0946">Virion</keyword>
<dbReference type="GO" id="GO:0019028">
    <property type="term" value="C:viral capsid"/>
    <property type="evidence" value="ECO:0007669"/>
    <property type="project" value="UniProtKB-KW"/>
</dbReference>
<proteinExistence type="predicted"/>
<dbReference type="SUPFAM" id="SSF88633">
    <property type="entry name" value="Positive stranded ssRNA viruses"/>
    <property type="match status" value="1"/>
</dbReference>
<sequence>MSTPGTVKMTRAQRRAAARRAAKPQINKRIQPVIVEPPTSGLGRAIKALGGHTITKWETSCPEIKAKSSIQITIPLPSELSSERNKVLKVGRVLLWLGLLPSINGQVKACVTQTNPVPGAAFQSALAIADSTKEVVSAMYVDIFKGITIEDFVNDLAIYVYSAVDVAAKDIIVHLEVEHVRPVLDDYFTPLH</sequence>
<accession>A0A7D5ZZF3</accession>
<dbReference type="GO" id="GO:0005198">
    <property type="term" value="F:structural molecule activity"/>
    <property type="evidence" value="ECO:0007669"/>
    <property type="project" value="InterPro"/>
</dbReference>
<dbReference type="Pfam" id="PF01318">
    <property type="entry name" value="Bromo_coat"/>
    <property type="match status" value="1"/>
</dbReference>
<organism evidence="1">
    <name type="scientific">Melandrium yellow fleck virus</name>
    <dbReference type="NCBI Taxonomy" id="545259"/>
    <lineage>
        <taxon>Viruses</taxon>
        <taxon>Riboviria</taxon>
        <taxon>Orthornavirae</taxon>
        <taxon>Kitrinoviricota</taxon>
        <taxon>Alsuviricetes</taxon>
        <taxon>Martellivirales</taxon>
        <taxon>Bromoviridae</taxon>
        <taxon>Bromovirus</taxon>
        <taxon>Bromovirus MYFV</taxon>
    </lineage>
</organism>
<dbReference type="InterPro" id="IPR002009">
    <property type="entry name" value="Bromo_CP"/>
</dbReference>
<dbReference type="Gene3D" id="2.60.120.220">
    <property type="entry name" value="Satellite virus coat domain"/>
    <property type="match status" value="1"/>
</dbReference>
<reference evidence="1" key="1">
    <citation type="journal article" date="2020" name="Plants (Basel)">
        <title>High-Throughput Sequencing Facilitates Discovery of New Plant Viruses in Poland.</title>
        <authorList>
            <person name="Minicka J."/>
            <person name="Zarzynska-Nowak A."/>
            <person name="Budzynska D."/>
            <person name="Borodynko-Filas N."/>
            <person name="Hasiow-Jaroszewska B."/>
        </authorList>
    </citation>
    <scope>NUCLEOTIDE SEQUENCE</scope>
    <source>
        <strain evidence="1">MYFV-2018/1</strain>
    </source>
</reference>
<protein>
    <submittedName>
        <fullName evidence="1">Coat protein</fullName>
    </submittedName>
</protein>
<keyword evidence="1" id="KW-0167">Capsid protein</keyword>